<sequence>MTERIRRRSAGAAALLAATALAGCSGGAGPEPSTAPVSDSTYDAAMEAFGYARADDGWTRASYASVVLGGTAAVWSGGAEDGAVRTDQDGPVLAAGDYYFELKCYGVEIPGDGVSVTWDVAFGEDPAVAETAGLSCPAGEVTTALSPVDVAEPQNGLRIEVAPLDGVTAVVDYAVYEGEMPPQE</sequence>
<dbReference type="EMBL" id="BMXK01000001">
    <property type="protein sequence ID" value="GHC99420.1"/>
    <property type="molecule type" value="Genomic_DNA"/>
</dbReference>
<dbReference type="Proteomes" id="UP000642819">
    <property type="component" value="Unassembled WGS sequence"/>
</dbReference>
<feature type="signal peptide" evidence="1">
    <location>
        <begin position="1"/>
        <end position="22"/>
    </location>
</feature>
<gene>
    <name evidence="2" type="ORF">GCM10008096_01540</name>
</gene>
<dbReference type="RefSeq" id="WP_189348199.1">
    <property type="nucleotide sequence ID" value="NZ_BMXK01000001.1"/>
</dbReference>
<reference evidence="3" key="1">
    <citation type="journal article" date="2019" name="Int. J. Syst. Evol. Microbiol.">
        <title>The Global Catalogue of Microorganisms (GCM) 10K type strain sequencing project: providing services to taxonomists for standard genome sequencing and annotation.</title>
        <authorList>
            <consortium name="The Broad Institute Genomics Platform"/>
            <consortium name="The Broad Institute Genome Sequencing Center for Infectious Disease"/>
            <person name="Wu L."/>
            <person name="Ma J."/>
        </authorList>
    </citation>
    <scope>NUCLEOTIDE SEQUENCE [LARGE SCALE GENOMIC DNA]</scope>
    <source>
        <strain evidence="3">KCTC 19466</strain>
    </source>
</reference>
<protein>
    <recommendedName>
        <fullName evidence="4">Lipoprotein</fullName>
    </recommendedName>
</protein>
<proteinExistence type="predicted"/>
<dbReference type="PROSITE" id="PS51257">
    <property type="entry name" value="PROKAR_LIPOPROTEIN"/>
    <property type="match status" value="1"/>
</dbReference>
<evidence type="ECO:0000313" key="2">
    <source>
        <dbReference type="EMBL" id="GHC99420.1"/>
    </source>
</evidence>
<evidence type="ECO:0008006" key="4">
    <source>
        <dbReference type="Google" id="ProtNLM"/>
    </source>
</evidence>
<feature type="chain" id="PRO_5045321390" description="Lipoprotein" evidence="1">
    <location>
        <begin position="23"/>
        <end position="184"/>
    </location>
</feature>
<keyword evidence="3" id="KW-1185">Reference proteome</keyword>
<accession>A0ABQ3GAD7</accession>
<keyword evidence="1" id="KW-0732">Signal</keyword>
<evidence type="ECO:0000313" key="3">
    <source>
        <dbReference type="Proteomes" id="UP000642819"/>
    </source>
</evidence>
<organism evidence="2 3">
    <name type="scientific">Zhihengliuella salsuginis</name>
    <dbReference type="NCBI Taxonomy" id="578222"/>
    <lineage>
        <taxon>Bacteria</taxon>
        <taxon>Bacillati</taxon>
        <taxon>Actinomycetota</taxon>
        <taxon>Actinomycetes</taxon>
        <taxon>Micrococcales</taxon>
        <taxon>Micrococcaceae</taxon>
        <taxon>Zhihengliuella</taxon>
    </lineage>
</organism>
<evidence type="ECO:0000256" key="1">
    <source>
        <dbReference type="SAM" id="SignalP"/>
    </source>
</evidence>
<comment type="caution">
    <text evidence="2">The sequence shown here is derived from an EMBL/GenBank/DDBJ whole genome shotgun (WGS) entry which is preliminary data.</text>
</comment>
<name>A0ABQ3GAD7_9MICC</name>